<sequence length="123" mass="13816">MPAEGPHADHKTTGMAISLGVFFLVDNARSHTARDIKEHTLRLGWERLDDPAYSPDLAPSDFLPFLALKSGLWGRHFRSNKEVRMALKNFLVSLGTDFYQDGFLKLISQYDKCNNVSGKYGGK</sequence>
<dbReference type="PANTHER" id="PTHR46060:SF1">
    <property type="entry name" value="MARINER MOS1 TRANSPOSASE-LIKE PROTEIN"/>
    <property type="match status" value="1"/>
</dbReference>
<protein>
    <recommendedName>
        <fullName evidence="6">Tc1-like transposase DDE domain-containing protein</fullName>
    </recommendedName>
</protein>
<dbReference type="AlphaFoldDB" id="A0A4Y2X562"/>
<dbReference type="InterPro" id="IPR052709">
    <property type="entry name" value="Transposase-MT_Hybrid"/>
</dbReference>
<dbReference type="Gene3D" id="3.30.420.10">
    <property type="entry name" value="Ribonuclease H-like superfamily/Ribonuclease H"/>
    <property type="match status" value="1"/>
</dbReference>
<dbReference type="InterPro" id="IPR036397">
    <property type="entry name" value="RNaseH_sf"/>
</dbReference>
<dbReference type="OrthoDB" id="6128144at2759"/>
<proteinExistence type="predicted"/>
<dbReference type="PANTHER" id="PTHR46060">
    <property type="entry name" value="MARINER MOS1 TRANSPOSASE-LIKE PROTEIN"/>
    <property type="match status" value="1"/>
</dbReference>
<dbReference type="Proteomes" id="UP000499080">
    <property type="component" value="Unassembled WGS sequence"/>
</dbReference>
<organism evidence="4 5">
    <name type="scientific">Araneus ventricosus</name>
    <name type="common">Orbweaver spider</name>
    <name type="synonym">Epeira ventricosa</name>
    <dbReference type="NCBI Taxonomy" id="182803"/>
    <lineage>
        <taxon>Eukaryota</taxon>
        <taxon>Metazoa</taxon>
        <taxon>Ecdysozoa</taxon>
        <taxon>Arthropoda</taxon>
        <taxon>Chelicerata</taxon>
        <taxon>Arachnida</taxon>
        <taxon>Araneae</taxon>
        <taxon>Araneomorphae</taxon>
        <taxon>Entelegynae</taxon>
        <taxon>Araneoidea</taxon>
        <taxon>Araneidae</taxon>
        <taxon>Araneus</taxon>
    </lineage>
</organism>
<comment type="caution">
    <text evidence="4">The sequence shown here is derived from an EMBL/GenBank/DDBJ whole genome shotgun (WGS) entry which is preliminary data.</text>
</comment>
<keyword evidence="5" id="KW-1185">Reference proteome</keyword>
<dbReference type="EMBL" id="BGPR01071477">
    <property type="protein sequence ID" value="GBO44660.1"/>
    <property type="molecule type" value="Genomic_DNA"/>
</dbReference>
<evidence type="ECO:0000313" key="4">
    <source>
        <dbReference type="EMBL" id="GBO44663.1"/>
    </source>
</evidence>
<gene>
    <name evidence="4" type="ORF">AVEN_128836_1</name>
    <name evidence="1" type="ORF">AVEN_250020_1</name>
    <name evidence="2" type="ORF">AVEN_30639_1</name>
    <name evidence="3" type="ORF">AVEN_63053_1</name>
</gene>
<dbReference type="EMBL" id="BGPR01071479">
    <property type="protein sequence ID" value="GBO44662.1"/>
    <property type="molecule type" value="Genomic_DNA"/>
</dbReference>
<evidence type="ECO:0000313" key="5">
    <source>
        <dbReference type="Proteomes" id="UP000499080"/>
    </source>
</evidence>
<dbReference type="EMBL" id="BGPR01071482">
    <property type="protein sequence ID" value="GBO44663.1"/>
    <property type="molecule type" value="Genomic_DNA"/>
</dbReference>
<evidence type="ECO:0000313" key="3">
    <source>
        <dbReference type="EMBL" id="GBO44662.1"/>
    </source>
</evidence>
<evidence type="ECO:0000313" key="2">
    <source>
        <dbReference type="EMBL" id="GBO44660.1"/>
    </source>
</evidence>
<evidence type="ECO:0000313" key="1">
    <source>
        <dbReference type="EMBL" id="GBO44659.1"/>
    </source>
</evidence>
<evidence type="ECO:0008006" key="6">
    <source>
        <dbReference type="Google" id="ProtNLM"/>
    </source>
</evidence>
<dbReference type="GO" id="GO:0003676">
    <property type="term" value="F:nucleic acid binding"/>
    <property type="evidence" value="ECO:0007669"/>
    <property type="project" value="InterPro"/>
</dbReference>
<name>A0A4Y2X562_ARAVE</name>
<accession>A0A4Y2X562</accession>
<dbReference type="EMBL" id="BGPR01071476">
    <property type="protein sequence ID" value="GBO44659.1"/>
    <property type="molecule type" value="Genomic_DNA"/>
</dbReference>
<reference evidence="4 5" key="1">
    <citation type="journal article" date="2019" name="Sci. Rep.">
        <title>Orb-weaving spider Araneus ventricosus genome elucidates the spidroin gene catalogue.</title>
        <authorList>
            <person name="Kono N."/>
            <person name="Nakamura H."/>
            <person name="Ohtoshi R."/>
            <person name="Moran D.A.P."/>
            <person name="Shinohara A."/>
            <person name="Yoshida Y."/>
            <person name="Fujiwara M."/>
            <person name="Mori M."/>
            <person name="Tomita M."/>
            <person name="Arakawa K."/>
        </authorList>
    </citation>
    <scope>NUCLEOTIDE SEQUENCE [LARGE SCALE GENOMIC DNA]</scope>
</reference>